<reference evidence="2 3" key="1">
    <citation type="journal article" date="2024" name="Science">
        <title>Giant polyketide synthase enzymes in the biosynthesis of giant marine polyether toxins.</title>
        <authorList>
            <person name="Fallon T.R."/>
            <person name="Shende V.V."/>
            <person name="Wierzbicki I.H."/>
            <person name="Pendleton A.L."/>
            <person name="Watervoot N.F."/>
            <person name="Auber R.P."/>
            <person name="Gonzalez D.J."/>
            <person name="Wisecaver J.H."/>
            <person name="Moore B.S."/>
        </authorList>
    </citation>
    <scope>NUCLEOTIDE SEQUENCE [LARGE SCALE GENOMIC DNA]</scope>
    <source>
        <strain evidence="2 3">12B1</strain>
    </source>
</reference>
<name>A0AB34ITV9_PRYPA</name>
<dbReference type="EMBL" id="JBGBPQ010000018">
    <property type="protein sequence ID" value="KAL1506969.1"/>
    <property type="molecule type" value="Genomic_DNA"/>
</dbReference>
<dbReference type="AlphaFoldDB" id="A0AB34ITV9"/>
<evidence type="ECO:0000313" key="2">
    <source>
        <dbReference type="EMBL" id="KAL1506969.1"/>
    </source>
</evidence>
<gene>
    <name evidence="2" type="ORF">AB1Y20_007833</name>
</gene>
<dbReference type="Proteomes" id="UP001515480">
    <property type="component" value="Unassembled WGS sequence"/>
</dbReference>
<feature type="region of interest" description="Disordered" evidence="1">
    <location>
        <begin position="88"/>
        <end position="109"/>
    </location>
</feature>
<protein>
    <submittedName>
        <fullName evidence="2">Uncharacterized protein</fullName>
    </submittedName>
</protein>
<comment type="caution">
    <text evidence="2">The sequence shown here is derived from an EMBL/GenBank/DDBJ whole genome shotgun (WGS) entry which is preliminary data.</text>
</comment>
<organism evidence="2 3">
    <name type="scientific">Prymnesium parvum</name>
    <name type="common">Toxic golden alga</name>
    <dbReference type="NCBI Taxonomy" id="97485"/>
    <lineage>
        <taxon>Eukaryota</taxon>
        <taxon>Haptista</taxon>
        <taxon>Haptophyta</taxon>
        <taxon>Prymnesiophyceae</taxon>
        <taxon>Prymnesiales</taxon>
        <taxon>Prymnesiaceae</taxon>
        <taxon>Prymnesium</taxon>
    </lineage>
</organism>
<proteinExistence type="predicted"/>
<evidence type="ECO:0000313" key="3">
    <source>
        <dbReference type="Proteomes" id="UP001515480"/>
    </source>
</evidence>
<keyword evidence="3" id="KW-1185">Reference proteome</keyword>
<sequence>MPPKRWSGTALRAAAKAVGTDCASEVENFLSIVGEDLTRTEAMAPAALDVWRRMPLLRYATPASLVAAVGKKRRVDVDATLTDEDAWPRTTSKAQSQIHNEIEQDEDNDATRSELADVAKRLAVLEEKLKQQIEQLLSVREGRVTEREAFLSERERAMAARERELAVRLHEVSQREVQHLEQCRELARQEKQLLTREVEVSRCATRRVEAAKQEAEHGAWEQAQQARVEKAEQRQKQAEQALEKAEQGQKQAEQALEKAEQDQALDGGLVSPCPLAATPCVGGAL</sequence>
<evidence type="ECO:0000256" key="1">
    <source>
        <dbReference type="SAM" id="MobiDB-lite"/>
    </source>
</evidence>
<feature type="compositionally biased region" description="Basic and acidic residues" evidence="1">
    <location>
        <begin position="227"/>
        <end position="247"/>
    </location>
</feature>
<feature type="compositionally biased region" description="Polar residues" evidence="1">
    <location>
        <begin position="89"/>
        <end position="99"/>
    </location>
</feature>
<feature type="region of interest" description="Disordered" evidence="1">
    <location>
        <begin position="226"/>
        <end position="285"/>
    </location>
</feature>
<accession>A0AB34ITV9</accession>